<feature type="transmembrane region" description="Helical" evidence="18">
    <location>
        <begin position="84"/>
        <end position="102"/>
    </location>
</feature>
<evidence type="ECO:0000256" key="6">
    <source>
        <dbReference type="ARBA" id="ARBA00022741"/>
    </source>
</evidence>
<feature type="binding site" evidence="16">
    <location>
        <position position="803"/>
    </location>
    <ligand>
        <name>ATP</name>
        <dbReference type="ChEBI" id="CHEBI:30616"/>
    </ligand>
</feature>
<evidence type="ECO:0000256" key="12">
    <source>
        <dbReference type="ARBA" id="ARBA00023136"/>
    </source>
</evidence>
<evidence type="ECO:0000256" key="7">
    <source>
        <dbReference type="ARBA" id="ARBA00022824"/>
    </source>
</evidence>
<dbReference type="CDD" id="cd02073">
    <property type="entry name" value="P-type_ATPase_APLT_Dnf-like"/>
    <property type="match status" value="1"/>
</dbReference>
<feature type="compositionally biased region" description="Polar residues" evidence="19">
    <location>
        <begin position="452"/>
        <end position="461"/>
    </location>
</feature>
<feature type="binding site" evidence="16">
    <location>
        <position position="399"/>
    </location>
    <ligand>
        <name>ATP</name>
        <dbReference type="ChEBI" id="CHEBI:30616"/>
    </ligand>
</feature>
<dbReference type="InterPro" id="IPR006539">
    <property type="entry name" value="P-type_ATPase_IV"/>
</dbReference>
<dbReference type="OrthoDB" id="377733at2759"/>
<dbReference type="InterPro" id="IPR023214">
    <property type="entry name" value="HAD_sf"/>
</dbReference>
<keyword evidence="5 17" id="KW-0479">Metal-binding</keyword>
<feature type="transmembrane region" description="Helical" evidence="18">
    <location>
        <begin position="280"/>
        <end position="306"/>
    </location>
</feature>
<comment type="subcellular location">
    <subcellularLocation>
        <location evidence="2">Endoplasmic reticulum membrane</location>
        <topology evidence="2">Multi-pass membrane protein</topology>
    </subcellularLocation>
    <subcellularLocation>
        <location evidence="18">Membrane</location>
        <topology evidence="18">Multi-pass membrane protein</topology>
    </subcellularLocation>
</comment>
<evidence type="ECO:0000256" key="9">
    <source>
        <dbReference type="ARBA" id="ARBA00022842"/>
    </source>
</evidence>
<keyword evidence="8 16" id="KW-0067">ATP-binding</keyword>
<evidence type="ECO:0000256" key="8">
    <source>
        <dbReference type="ARBA" id="ARBA00022840"/>
    </source>
</evidence>
<dbReference type="SUPFAM" id="SSF56784">
    <property type="entry name" value="HAD-like"/>
    <property type="match status" value="1"/>
</dbReference>
<dbReference type="SFLD" id="SFLDS00003">
    <property type="entry name" value="Haloacid_Dehalogenase"/>
    <property type="match status" value="1"/>
</dbReference>
<feature type="domain" description="P-type ATPase N-terminal" evidence="20">
    <location>
        <begin position="34"/>
        <end position="84"/>
    </location>
</feature>
<dbReference type="PRINTS" id="PR00119">
    <property type="entry name" value="CATATPASE"/>
</dbReference>
<dbReference type="GO" id="GO:0005524">
    <property type="term" value="F:ATP binding"/>
    <property type="evidence" value="ECO:0007669"/>
    <property type="project" value="UniProtKB-UniRule"/>
</dbReference>
<feature type="binding site" evidence="16">
    <location>
        <position position="721"/>
    </location>
    <ligand>
        <name>ATP</name>
        <dbReference type="ChEBI" id="CHEBI:30616"/>
    </ligand>
</feature>
<dbReference type="InterPro" id="IPR032631">
    <property type="entry name" value="P-type_ATPase_N"/>
</dbReference>
<dbReference type="SUPFAM" id="SSF81660">
    <property type="entry name" value="Metal cation-transporting ATPase, ATP-binding domain N"/>
    <property type="match status" value="1"/>
</dbReference>
<evidence type="ECO:0000256" key="17">
    <source>
        <dbReference type="PIRSR" id="PIRSR606539-3"/>
    </source>
</evidence>
<evidence type="ECO:0000256" key="14">
    <source>
        <dbReference type="ARBA" id="ARBA00050913"/>
    </source>
</evidence>
<dbReference type="GO" id="GO:0005886">
    <property type="term" value="C:plasma membrane"/>
    <property type="evidence" value="ECO:0007669"/>
    <property type="project" value="TreeGrafter"/>
</dbReference>
<protein>
    <recommendedName>
        <fullName evidence="18">Phospholipid-transporting ATPase</fullName>
        <ecNumber evidence="18">7.6.2.1</ecNumber>
    </recommendedName>
</protein>
<evidence type="ECO:0000256" key="18">
    <source>
        <dbReference type="RuleBase" id="RU362033"/>
    </source>
</evidence>
<comment type="catalytic activity">
    <reaction evidence="14">
        <text>a beta-D-glucosyl-(1&lt;-&gt;1')-N-acylsphing-4-enine(out) + ATP + H2O = a beta-D-glucosyl-(1&lt;-&gt;1')-N-acylsphing-4-enine(in) + ADP + phosphate + H(+)</text>
        <dbReference type="Rhea" id="RHEA:66036"/>
        <dbReference type="ChEBI" id="CHEBI:15377"/>
        <dbReference type="ChEBI" id="CHEBI:15378"/>
        <dbReference type="ChEBI" id="CHEBI:22801"/>
        <dbReference type="ChEBI" id="CHEBI:30616"/>
        <dbReference type="ChEBI" id="CHEBI:43474"/>
        <dbReference type="ChEBI" id="CHEBI:456216"/>
    </reaction>
    <physiologicalReaction direction="left-to-right" evidence="14">
        <dbReference type="Rhea" id="RHEA:66037"/>
    </physiologicalReaction>
</comment>
<keyword evidence="6 16" id="KW-0547">Nucleotide-binding</keyword>
<feature type="transmembrane region" description="Helical" evidence="18">
    <location>
        <begin position="1075"/>
        <end position="1097"/>
    </location>
</feature>
<feature type="transmembrane region" description="Helical" evidence="18">
    <location>
        <begin position="1174"/>
        <end position="1192"/>
    </location>
</feature>
<dbReference type="FunFam" id="2.70.150.10:FF:000054">
    <property type="entry name" value="Phospholipid-transporting ATPase"/>
    <property type="match status" value="1"/>
</dbReference>
<feature type="binding site" evidence="16">
    <location>
        <position position="909"/>
    </location>
    <ligand>
        <name>ATP</name>
        <dbReference type="ChEBI" id="CHEBI:30616"/>
    </ligand>
</feature>
<dbReference type="NCBIfam" id="TIGR01652">
    <property type="entry name" value="ATPase-Plipid"/>
    <property type="match status" value="2"/>
</dbReference>
<feature type="binding site" evidence="16">
    <location>
        <position position="801"/>
    </location>
    <ligand>
        <name>ATP</name>
        <dbReference type="ChEBI" id="CHEBI:30616"/>
    </ligand>
</feature>
<feature type="transmembrane region" description="Helical" evidence="18">
    <location>
        <begin position="993"/>
        <end position="1013"/>
    </location>
</feature>
<keyword evidence="11 18" id="KW-1133">Transmembrane helix</keyword>
<dbReference type="SFLD" id="SFLDG00002">
    <property type="entry name" value="C1.7:_P-type_atpase_like"/>
    <property type="match status" value="1"/>
</dbReference>
<evidence type="ECO:0000256" key="1">
    <source>
        <dbReference type="ARBA" id="ARBA00001946"/>
    </source>
</evidence>
<feature type="binding site" evidence="16">
    <location>
        <position position="667"/>
    </location>
    <ligand>
        <name>ATP</name>
        <dbReference type="ChEBI" id="CHEBI:30616"/>
    </ligand>
</feature>
<dbReference type="Gene3D" id="1.20.1110.10">
    <property type="entry name" value="Calcium-transporting ATPase, transmembrane domain"/>
    <property type="match status" value="1"/>
</dbReference>
<dbReference type="InterPro" id="IPR032630">
    <property type="entry name" value="P_typ_ATPase_c"/>
</dbReference>
<proteinExistence type="inferred from homology"/>
<reference evidence="22" key="1">
    <citation type="submission" date="2022-11" db="UniProtKB">
        <authorList>
            <consortium name="EnsemblMetazoa"/>
        </authorList>
    </citation>
    <scope>IDENTIFICATION</scope>
</reference>
<dbReference type="NCBIfam" id="TIGR01494">
    <property type="entry name" value="ATPase_P-type"/>
    <property type="match status" value="2"/>
</dbReference>
<keyword evidence="23" id="KW-1185">Reference proteome</keyword>
<keyword evidence="12 18" id="KW-0472">Membrane</keyword>
<keyword evidence="7" id="KW-0256">Endoplasmic reticulum</keyword>
<organism evidence="22 23">
    <name type="scientific">Exaiptasia diaphana</name>
    <name type="common">Tropical sea anemone</name>
    <name type="synonym">Aiptasia pulchella</name>
    <dbReference type="NCBI Taxonomy" id="2652724"/>
    <lineage>
        <taxon>Eukaryota</taxon>
        <taxon>Metazoa</taxon>
        <taxon>Cnidaria</taxon>
        <taxon>Anthozoa</taxon>
        <taxon>Hexacorallia</taxon>
        <taxon>Actiniaria</taxon>
        <taxon>Aiptasiidae</taxon>
        <taxon>Exaiptasia</taxon>
    </lineage>
</organism>
<feature type="binding site" evidence="16">
    <location>
        <position position="938"/>
    </location>
    <ligand>
        <name>ATP</name>
        <dbReference type="ChEBI" id="CHEBI:30616"/>
    </ligand>
</feature>
<evidence type="ECO:0000256" key="5">
    <source>
        <dbReference type="ARBA" id="ARBA00022723"/>
    </source>
</evidence>
<evidence type="ECO:0000256" key="13">
    <source>
        <dbReference type="ARBA" id="ARBA00034036"/>
    </source>
</evidence>
<dbReference type="InterPro" id="IPR036412">
    <property type="entry name" value="HAD-like_sf"/>
</dbReference>
<evidence type="ECO:0000256" key="3">
    <source>
        <dbReference type="ARBA" id="ARBA00008109"/>
    </source>
</evidence>
<dbReference type="GO" id="GO:0045332">
    <property type="term" value="P:phospholipid translocation"/>
    <property type="evidence" value="ECO:0007669"/>
    <property type="project" value="TreeGrafter"/>
</dbReference>
<feature type="binding site" evidence="16">
    <location>
        <position position="601"/>
    </location>
    <ligand>
        <name>ATP</name>
        <dbReference type="ChEBI" id="CHEBI:30616"/>
    </ligand>
</feature>
<dbReference type="Gene3D" id="3.40.1110.10">
    <property type="entry name" value="Calcium-transporting ATPase, cytoplasmic domain N"/>
    <property type="match status" value="2"/>
</dbReference>
<dbReference type="AlphaFoldDB" id="A0A913XUX6"/>
<feature type="domain" description="P-type ATPase C-terminal" evidence="21">
    <location>
        <begin position="961"/>
        <end position="1202"/>
    </location>
</feature>
<feature type="transmembrane region" description="Helical" evidence="18">
    <location>
        <begin position="1025"/>
        <end position="1045"/>
    </location>
</feature>
<feature type="binding site" evidence="17">
    <location>
        <position position="397"/>
    </location>
    <ligand>
        <name>Mg(2+)</name>
        <dbReference type="ChEBI" id="CHEBI:18420"/>
    </ligand>
</feature>
<comment type="catalytic activity">
    <reaction evidence="13 18">
        <text>ATP + H2O + phospholipidSide 1 = ADP + phosphate + phospholipidSide 2.</text>
        <dbReference type="EC" id="7.6.2.1"/>
    </reaction>
</comment>
<evidence type="ECO:0000256" key="2">
    <source>
        <dbReference type="ARBA" id="ARBA00004477"/>
    </source>
</evidence>
<dbReference type="Pfam" id="PF16212">
    <property type="entry name" value="PhoLip_ATPase_C"/>
    <property type="match status" value="1"/>
</dbReference>
<feature type="binding site" evidence="16">
    <location>
        <position position="397"/>
    </location>
    <ligand>
        <name>ATP</name>
        <dbReference type="ChEBI" id="CHEBI:30616"/>
    </ligand>
</feature>
<dbReference type="KEGG" id="epa:110248060"/>
<accession>A0A913XUX6</accession>
<evidence type="ECO:0000259" key="20">
    <source>
        <dbReference type="Pfam" id="PF16209"/>
    </source>
</evidence>
<dbReference type="Pfam" id="PF16209">
    <property type="entry name" value="PhoLip_ATPase_N"/>
    <property type="match status" value="1"/>
</dbReference>
<feature type="region of interest" description="Disordered" evidence="19">
    <location>
        <begin position="417"/>
        <end position="461"/>
    </location>
</feature>
<dbReference type="Gene3D" id="2.70.150.10">
    <property type="entry name" value="Calcium-transporting ATPase, cytoplasmic transduction domain A"/>
    <property type="match status" value="1"/>
</dbReference>
<dbReference type="GO" id="GO:0140327">
    <property type="term" value="F:flippase activity"/>
    <property type="evidence" value="ECO:0007669"/>
    <property type="project" value="UniProtKB-ARBA"/>
</dbReference>
<evidence type="ECO:0000256" key="16">
    <source>
        <dbReference type="PIRSR" id="PIRSR606539-2"/>
    </source>
</evidence>
<feature type="binding site" evidence="16">
    <location>
        <position position="939"/>
    </location>
    <ligand>
        <name>ATP</name>
        <dbReference type="ChEBI" id="CHEBI:30616"/>
    </ligand>
</feature>
<feature type="binding site" evidence="16">
    <location>
        <position position="802"/>
    </location>
    <ligand>
        <name>ATP</name>
        <dbReference type="ChEBI" id="CHEBI:30616"/>
    </ligand>
</feature>
<name>A0A913XUX6_EXADI</name>
<evidence type="ECO:0000256" key="15">
    <source>
        <dbReference type="PIRSR" id="PIRSR606539-1"/>
    </source>
</evidence>
<dbReference type="InterPro" id="IPR023298">
    <property type="entry name" value="ATPase_P-typ_TM_dom_sf"/>
</dbReference>
<dbReference type="PANTHER" id="PTHR24092">
    <property type="entry name" value="PROBABLE PHOSPHOLIPID-TRANSPORTING ATPASE"/>
    <property type="match status" value="1"/>
</dbReference>
<feature type="binding site" evidence="16">
    <location>
        <position position="398"/>
    </location>
    <ligand>
        <name>ATP</name>
        <dbReference type="ChEBI" id="CHEBI:30616"/>
    </ligand>
</feature>
<feature type="region of interest" description="Disordered" evidence="19">
    <location>
        <begin position="506"/>
        <end position="573"/>
    </location>
</feature>
<dbReference type="SUPFAM" id="SSF81665">
    <property type="entry name" value="Calcium ATPase, transmembrane domain M"/>
    <property type="match status" value="1"/>
</dbReference>
<feature type="binding site" evidence="17">
    <location>
        <position position="935"/>
    </location>
    <ligand>
        <name>Mg(2+)</name>
        <dbReference type="ChEBI" id="CHEBI:18420"/>
    </ligand>
</feature>
<feature type="compositionally biased region" description="Polar residues" evidence="19">
    <location>
        <begin position="429"/>
        <end position="442"/>
    </location>
</feature>
<evidence type="ECO:0000256" key="19">
    <source>
        <dbReference type="SAM" id="MobiDB-lite"/>
    </source>
</evidence>
<dbReference type="Proteomes" id="UP000887567">
    <property type="component" value="Unplaced"/>
</dbReference>
<dbReference type="FunFam" id="3.40.50.1000:FF:000023">
    <property type="entry name" value="Phospholipid-transporting ATPase"/>
    <property type="match status" value="1"/>
</dbReference>
<dbReference type="PANTHER" id="PTHR24092:SF218">
    <property type="entry name" value="PHOSPHOLIPID-TRANSPORTING ATPASE"/>
    <property type="match status" value="1"/>
</dbReference>
<sequence>MAEESDQPSRYRLVVPKQHQTEEILKFPHCKNNLGNSIKTTKYTIWSFIPKNLFEQFHRFANIYFLFIVCLNWMPAINAFGREIAMLPLLFVLSVTAVKDLFEDRRRYNSDKRVNNTICHVYDSLSNEYHSTKWKDVVVGDIIRLSSDDIIPADVLLLNSSDPHDICFIETANLDGETNLKQRETVKGLYEKSHRFAPRDFDSHIKCEEPNNHIYRFHGKVECADGNVLSINNHNLLLRGCIIRNTKWVEGIVIYAGHDTKAMLNNSGPRYKHSKVERHINLDIIACVVILFTICFLCGVGCGLWTQENAFFNSHFTPGGESSPAMEGFLRFWTFIIIFQVLIPISLYVSAEIAKLGQIYFISQDLELYRKDTDQPVICRALNINEDLGQIKYVFSDKTGTLTENKMEFRKCTIGGTNFPHKDKRPTDSSDQIDANSPQLSKDSQDELYNEQVPSQSNTTKNIPWDTNLAFAISTDSNSEVYQGKLSSFLREFFILLSICNTVVVSGQQPSSPSKKVTLENSEDSATNMTSHPPPVMEESTQPTASLHVDNGTGEVNQGLAPSPAKTSPQKQNGFVVPTRLNFDQCTNHNDIIYEAESPDEAALVRMASSYGFKLISRSPNTVTILIPGEGLVTFEVLHVLAFDSTRKRMSVVVRRPPDGEILMYCKGADTVVMERLSRDHRKAEDQTDSSGAGNGSKSRRHSITESTEIHLDVYARDGLRTLCMARKELTEDQYREWLTEHRKAETALDHRERKLYESAQRLETNMELLGATGIEDRLQDGVPQTIAQLRQAGIKVWVLTGDKQETAVSVSYACKLLDRNMEKIFLNAKSREDCSVQITAHLRRLHLGSSDSIHIGPSTSTDESTCSNGELPKGLVIDGRTLVYALEKPLNLKFLTLASHCQVVLCCRATPIQKASVVQLVRDGLKVMTLAIGDGANDVSMIQMADVGIGITGQEGMQAVMASDFAIGRFRFLTQLLLVHGHWCYDRITKMFLYFFYKNAMFVFVLFWFQLYNGFSGSNLIDDLSLIFFNLIFTAVPPVICGILDKDLPASVLKNNPPLYKTGQNDKLYTRKSFWLTILDALYQSVVLFFFCSIVFEGSIADDRLVGITIHQAAVIVASLHMGLVFAQWTWIHHVMLWGSVALSFAWTICYGLVLVTHKIYYVSIATLGSKEFWSLCSLIAITALLPRYSLLSLRRTLWPTEIDKAQIKITTRQSTFSPNLVRIDANTEPPTQVSGLGT</sequence>
<dbReference type="InterPro" id="IPR023299">
    <property type="entry name" value="ATPase_P-typ_cyto_dom_N"/>
</dbReference>
<comment type="cofactor">
    <cofactor evidence="1 17">
        <name>Mg(2+)</name>
        <dbReference type="ChEBI" id="CHEBI:18420"/>
    </cofactor>
</comment>
<dbReference type="GO" id="GO:0005789">
    <property type="term" value="C:endoplasmic reticulum membrane"/>
    <property type="evidence" value="ECO:0007669"/>
    <property type="project" value="UniProtKB-SubCell"/>
</dbReference>
<comment type="similarity">
    <text evidence="3 18">Belongs to the cation transport ATPase (P-type) (TC 3.A.3) family. Type IV subfamily.</text>
</comment>
<keyword evidence="9 17" id="KW-0460">Magnesium</keyword>
<evidence type="ECO:0000313" key="23">
    <source>
        <dbReference type="Proteomes" id="UP000887567"/>
    </source>
</evidence>
<dbReference type="Gene3D" id="3.40.50.1000">
    <property type="entry name" value="HAD superfamily/HAD-like"/>
    <property type="match status" value="2"/>
</dbReference>
<feature type="binding site" evidence="17">
    <location>
        <position position="939"/>
    </location>
    <ligand>
        <name>Mg(2+)</name>
        <dbReference type="ChEBI" id="CHEBI:18420"/>
    </ligand>
</feature>
<dbReference type="Pfam" id="PF13246">
    <property type="entry name" value="Cation_ATPase"/>
    <property type="match status" value="1"/>
</dbReference>
<dbReference type="InterPro" id="IPR044492">
    <property type="entry name" value="P_typ_ATPase_HD_dom"/>
</dbReference>
<evidence type="ECO:0000256" key="4">
    <source>
        <dbReference type="ARBA" id="ARBA00022692"/>
    </source>
</evidence>
<evidence type="ECO:0000259" key="21">
    <source>
        <dbReference type="Pfam" id="PF16212"/>
    </source>
</evidence>
<dbReference type="InterPro" id="IPR001757">
    <property type="entry name" value="P_typ_ATPase"/>
</dbReference>
<evidence type="ECO:0000256" key="11">
    <source>
        <dbReference type="ARBA" id="ARBA00022989"/>
    </source>
</evidence>
<dbReference type="InterPro" id="IPR008250">
    <property type="entry name" value="ATPase_P-typ_transduc_dom_A_sf"/>
</dbReference>
<feature type="transmembrane region" description="Helical" evidence="18">
    <location>
        <begin position="332"/>
        <end position="351"/>
    </location>
</feature>
<feature type="binding site" evidence="16">
    <location>
        <position position="915"/>
    </location>
    <ligand>
        <name>ATP</name>
        <dbReference type="ChEBI" id="CHEBI:30616"/>
    </ligand>
</feature>
<dbReference type="RefSeq" id="XP_020910210.1">
    <property type="nucleotide sequence ID" value="XM_021054551.2"/>
</dbReference>
<dbReference type="SFLD" id="SFLDF00027">
    <property type="entry name" value="p-type_atpase"/>
    <property type="match status" value="1"/>
</dbReference>
<feature type="region of interest" description="Disordered" evidence="19">
    <location>
        <begin position="680"/>
        <end position="704"/>
    </location>
</feature>
<feature type="compositionally biased region" description="Low complexity" evidence="19">
    <location>
        <begin position="506"/>
        <end position="516"/>
    </location>
</feature>
<evidence type="ECO:0000313" key="22">
    <source>
        <dbReference type="EnsemblMetazoa" id="XP_020910210.1"/>
    </source>
</evidence>
<feature type="active site" description="4-aspartylphosphate intermediate" evidence="15">
    <location>
        <position position="397"/>
    </location>
</feature>
<dbReference type="FunFam" id="3.40.1110.10:FF:000009">
    <property type="entry name" value="Phospholipid-transporting ATPase"/>
    <property type="match status" value="1"/>
</dbReference>
<keyword evidence="10 18" id="KW-1278">Translocase</keyword>
<feature type="transmembrane region" description="Helical" evidence="18">
    <location>
        <begin position="1142"/>
        <end position="1162"/>
    </location>
</feature>
<dbReference type="GO" id="GO:0000287">
    <property type="term" value="F:magnesium ion binding"/>
    <property type="evidence" value="ECO:0007669"/>
    <property type="project" value="UniProtKB-UniRule"/>
</dbReference>
<dbReference type="GeneID" id="110248060"/>
<dbReference type="SUPFAM" id="SSF81653">
    <property type="entry name" value="Calcium ATPase, transduction domain A"/>
    <property type="match status" value="1"/>
</dbReference>
<dbReference type="EnsemblMetazoa" id="XM_021054551.2">
    <property type="protein sequence ID" value="XP_020910210.1"/>
    <property type="gene ID" value="LOC110248060"/>
</dbReference>
<evidence type="ECO:0000256" key="10">
    <source>
        <dbReference type="ARBA" id="ARBA00022967"/>
    </source>
</evidence>
<dbReference type="EC" id="7.6.2.1" evidence="18"/>
<feature type="binding site" evidence="16">
    <location>
        <position position="643"/>
    </location>
    <ligand>
        <name>ATP</name>
        <dbReference type="ChEBI" id="CHEBI:30616"/>
    </ligand>
</feature>
<feature type="transmembrane region" description="Helical" evidence="18">
    <location>
        <begin position="1109"/>
        <end position="1130"/>
    </location>
</feature>
<feature type="transmembrane region" description="Helical" evidence="18">
    <location>
        <begin position="60"/>
        <end position="78"/>
    </location>
</feature>
<dbReference type="PROSITE" id="PS00154">
    <property type="entry name" value="ATPASE_E1_E2"/>
    <property type="match status" value="1"/>
</dbReference>
<dbReference type="OMA" id="QALRCGR"/>
<dbReference type="GO" id="GO:0016887">
    <property type="term" value="F:ATP hydrolysis activity"/>
    <property type="evidence" value="ECO:0007669"/>
    <property type="project" value="InterPro"/>
</dbReference>
<feature type="binding site" evidence="17">
    <location>
        <position position="399"/>
    </location>
    <ligand>
        <name>Mg(2+)</name>
        <dbReference type="ChEBI" id="CHEBI:18420"/>
    </ligand>
</feature>
<dbReference type="InterPro" id="IPR018303">
    <property type="entry name" value="ATPase_P-typ_P_site"/>
</dbReference>
<keyword evidence="4 18" id="KW-0812">Transmembrane</keyword>